<dbReference type="InterPro" id="IPR003439">
    <property type="entry name" value="ABC_transporter-like_ATP-bd"/>
</dbReference>
<comment type="subcellular location">
    <subcellularLocation>
        <location evidence="1">Membrane</location>
        <topology evidence="1">Multi-pass membrane protein</topology>
    </subcellularLocation>
</comment>
<evidence type="ECO:0000256" key="5">
    <source>
        <dbReference type="ARBA" id="ARBA00022840"/>
    </source>
</evidence>
<dbReference type="Pfam" id="PF01061">
    <property type="entry name" value="ABC2_membrane"/>
    <property type="match status" value="1"/>
</dbReference>
<keyword evidence="11" id="KW-1185">Reference proteome</keyword>
<dbReference type="Gene3D" id="3.40.50.300">
    <property type="entry name" value="P-loop containing nucleotide triphosphate hydrolases"/>
    <property type="match status" value="1"/>
</dbReference>
<evidence type="ECO:0000256" key="6">
    <source>
        <dbReference type="ARBA" id="ARBA00022989"/>
    </source>
</evidence>
<gene>
    <name evidence="10" type="ORF">RclHR1_14340008</name>
</gene>
<dbReference type="PROSITE" id="PS00211">
    <property type="entry name" value="ABC_TRANSPORTER_1"/>
    <property type="match status" value="1"/>
</dbReference>
<evidence type="ECO:0000313" key="10">
    <source>
        <dbReference type="EMBL" id="GBB87851.1"/>
    </source>
</evidence>
<accession>A0A2Z6QSY9</accession>
<dbReference type="EMBL" id="BEXD01000485">
    <property type="protein sequence ID" value="GBB87851.1"/>
    <property type="molecule type" value="Genomic_DNA"/>
</dbReference>
<keyword evidence="4" id="KW-0547">Nucleotide-binding</keyword>
<feature type="transmembrane region" description="Helical" evidence="8">
    <location>
        <begin position="399"/>
        <end position="418"/>
    </location>
</feature>
<keyword evidence="2" id="KW-0813">Transport</keyword>
<reference evidence="10 11" key="1">
    <citation type="submission" date="2017-11" db="EMBL/GenBank/DDBJ databases">
        <title>The genome of Rhizophagus clarus HR1 reveals common genetic basis of auxotrophy among arbuscular mycorrhizal fungi.</title>
        <authorList>
            <person name="Kobayashi Y."/>
        </authorList>
    </citation>
    <scope>NUCLEOTIDE SEQUENCE [LARGE SCALE GENOMIC DNA]</scope>
    <source>
        <strain evidence="10 11">HR1</strain>
    </source>
</reference>
<dbReference type="PANTHER" id="PTHR48041:SF63">
    <property type="entry name" value="EARLY GENE AT 23, ISOFORM C"/>
    <property type="match status" value="1"/>
</dbReference>
<dbReference type="SMART" id="SM00382">
    <property type="entry name" value="AAA"/>
    <property type="match status" value="1"/>
</dbReference>
<comment type="caution">
    <text evidence="10">The sequence shown here is derived from an EMBL/GenBank/DDBJ whole genome shotgun (WGS) entry which is preliminary data.</text>
</comment>
<dbReference type="AlphaFoldDB" id="A0A2Z6QSY9"/>
<evidence type="ECO:0000256" key="2">
    <source>
        <dbReference type="ARBA" id="ARBA00022448"/>
    </source>
</evidence>
<dbReference type="PANTHER" id="PTHR48041">
    <property type="entry name" value="ABC TRANSPORTER G FAMILY MEMBER 28"/>
    <property type="match status" value="1"/>
</dbReference>
<feature type="domain" description="ABC transporter" evidence="9">
    <location>
        <begin position="59"/>
        <end position="306"/>
    </location>
</feature>
<keyword evidence="6 8" id="KW-1133">Transmembrane helix</keyword>
<dbReference type="GO" id="GO:0005524">
    <property type="term" value="F:ATP binding"/>
    <property type="evidence" value="ECO:0007669"/>
    <property type="project" value="UniProtKB-KW"/>
</dbReference>
<dbReference type="InterPro" id="IPR027417">
    <property type="entry name" value="P-loop_NTPase"/>
</dbReference>
<dbReference type="InterPro" id="IPR050352">
    <property type="entry name" value="ABCG_transporters"/>
</dbReference>
<evidence type="ECO:0000259" key="9">
    <source>
        <dbReference type="PROSITE" id="PS50893"/>
    </source>
</evidence>
<keyword evidence="7 8" id="KW-0472">Membrane</keyword>
<dbReference type="Pfam" id="PF00005">
    <property type="entry name" value="ABC_tran"/>
    <property type="match status" value="1"/>
</dbReference>
<dbReference type="STRING" id="94130.A0A2Z6QSY9"/>
<name>A0A2Z6QSY9_9GLOM</name>
<protein>
    <recommendedName>
        <fullName evidence="9">ABC transporter domain-containing protein</fullName>
    </recommendedName>
</protein>
<feature type="transmembrane region" description="Helical" evidence="8">
    <location>
        <begin position="538"/>
        <end position="556"/>
    </location>
</feature>
<feature type="transmembrane region" description="Helical" evidence="8">
    <location>
        <begin position="507"/>
        <end position="526"/>
    </location>
</feature>
<organism evidence="10 11">
    <name type="scientific">Rhizophagus clarus</name>
    <dbReference type="NCBI Taxonomy" id="94130"/>
    <lineage>
        <taxon>Eukaryota</taxon>
        <taxon>Fungi</taxon>
        <taxon>Fungi incertae sedis</taxon>
        <taxon>Mucoromycota</taxon>
        <taxon>Glomeromycotina</taxon>
        <taxon>Glomeromycetes</taxon>
        <taxon>Glomerales</taxon>
        <taxon>Glomeraceae</taxon>
        <taxon>Rhizophagus</taxon>
    </lineage>
</organism>
<sequence length="635" mass="71852">MEQEIPIDETGIEAGSSYDSSAERTKKRALLIQHTDNTSITTKIPVYLEWYGISYSILQENMNVQKNKESELESGKIKLSILENIHGCANPGEILAIMGPSGCGKTTLLNLLVDRLGNKGVQGTITINGLKPTKKSMRCLAYCTQDDVFFPQLTVKDTLTFTARLRLPRDVPYHDKLKRVDAIMQLLNLTKSAHTKIGDYRIRGISGGERKRVSIASELLTDPGVIMLDEPTTGLDAALALELIKILKEFAIQQRKTIIIVIHQPSSQVFEIVDKLMLVCDGRMVYFGERANAADYLANQGFKCHPNYNIADYILELLTDDKSKQQLIDSYAHQVRDDPTGKQVVEKYSHRKRDDNNMKEAPSILEYDYRGPTFAQQLSILIERTFKQSSKEILSTIELSQMFGLIVMFCLIWFRIPFTDKGIHDRISSLFSIIVIWSFGTFFEAVTTFPMDLDMLSKERYSHSYRLSAYFLSKQIAELPLIILKPAFFTIVIYWVTGLLPDFGRFLAYLAVILINSLASQGFGYFLGASLLDVQKCISAGTVFMLAFTLLSGFYVKHLPPGLTWLKYLSFMTYTFSLNLQIQLDTPKAQFQCSSPESGHVYLCELLGYNNTIPGTVVLENERYTELSCLLFYVK</sequence>
<dbReference type="GO" id="GO:0016887">
    <property type="term" value="F:ATP hydrolysis activity"/>
    <property type="evidence" value="ECO:0007669"/>
    <property type="project" value="InterPro"/>
</dbReference>
<dbReference type="GO" id="GO:0140359">
    <property type="term" value="F:ABC-type transporter activity"/>
    <property type="evidence" value="ECO:0007669"/>
    <property type="project" value="InterPro"/>
</dbReference>
<feature type="transmembrane region" description="Helical" evidence="8">
    <location>
        <begin position="479"/>
        <end position="500"/>
    </location>
</feature>
<proteinExistence type="predicted"/>
<keyword evidence="5" id="KW-0067">ATP-binding</keyword>
<evidence type="ECO:0000313" key="11">
    <source>
        <dbReference type="Proteomes" id="UP000247702"/>
    </source>
</evidence>
<evidence type="ECO:0000256" key="8">
    <source>
        <dbReference type="SAM" id="Phobius"/>
    </source>
</evidence>
<feature type="transmembrane region" description="Helical" evidence="8">
    <location>
        <begin position="430"/>
        <end position="451"/>
    </location>
</feature>
<evidence type="ECO:0000256" key="7">
    <source>
        <dbReference type="ARBA" id="ARBA00023136"/>
    </source>
</evidence>
<evidence type="ECO:0000256" key="3">
    <source>
        <dbReference type="ARBA" id="ARBA00022692"/>
    </source>
</evidence>
<dbReference type="InterPro" id="IPR013525">
    <property type="entry name" value="ABC2_TM"/>
</dbReference>
<dbReference type="InterPro" id="IPR003593">
    <property type="entry name" value="AAA+_ATPase"/>
</dbReference>
<dbReference type="Proteomes" id="UP000247702">
    <property type="component" value="Unassembled WGS sequence"/>
</dbReference>
<keyword evidence="3 8" id="KW-0812">Transmembrane</keyword>
<dbReference type="PROSITE" id="PS50893">
    <property type="entry name" value="ABC_TRANSPORTER_2"/>
    <property type="match status" value="1"/>
</dbReference>
<dbReference type="GO" id="GO:0005886">
    <property type="term" value="C:plasma membrane"/>
    <property type="evidence" value="ECO:0007669"/>
    <property type="project" value="TreeGrafter"/>
</dbReference>
<evidence type="ECO:0000256" key="4">
    <source>
        <dbReference type="ARBA" id="ARBA00022741"/>
    </source>
</evidence>
<dbReference type="InterPro" id="IPR017871">
    <property type="entry name" value="ABC_transporter-like_CS"/>
</dbReference>
<dbReference type="SUPFAM" id="SSF52540">
    <property type="entry name" value="P-loop containing nucleoside triphosphate hydrolases"/>
    <property type="match status" value="1"/>
</dbReference>
<evidence type="ECO:0000256" key="1">
    <source>
        <dbReference type="ARBA" id="ARBA00004141"/>
    </source>
</evidence>